<protein>
    <submittedName>
        <fullName evidence="1">Uncharacterized protein</fullName>
    </submittedName>
</protein>
<name>A0A812JL85_9DINO</name>
<proteinExistence type="predicted"/>
<sequence>MTCSDLTECEGVGWQTTWTSGSFTSYAVPLGTMVLLGFVKEDTGEMVHAWFFETPGSWRLGHPYTLQHQTDAITATRATDGTMYEGELVTDLSNYNGGCECQINDGTPGPWGRICLRSKTPPSGGWTCTGAGGAVPIEIDFPYIRGWAAGTGCGTSSLSYYNWNSGPNFCSSGYKVIIMTNSAVLS</sequence>
<comment type="caution">
    <text evidence="1">The sequence shown here is derived from an EMBL/GenBank/DDBJ whole genome shotgun (WGS) entry which is preliminary data.</text>
</comment>
<organism evidence="1 2">
    <name type="scientific">Symbiodinium natans</name>
    <dbReference type="NCBI Taxonomy" id="878477"/>
    <lineage>
        <taxon>Eukaryota</taxon>
        <taxon>Sar</taxon>
        <taxon>Alveolata</taxon>
        <taxon>Dinophyceae</taxon>
        <taxon>Suessiales</taxon>
        <taxon>Symbiodiniaceae</taxon>
        <taxon>Symbiodinium</taxon>
    </lineage>
</organism>
<accession>A0A812JL85</accession>
<evidence type="ECO:0000313" key="1">
    <source>
        <dbReference type="EMBL" id="CAE7208758.1"/>
    </source>
</evidence>
<reference evidence="1" key="1">
    <citation type="submission" date="2021-02" db="EMBL/GenBank/DDBJ databases">
        <authorList>
            <person name="Dougan E. K."/>
            <person name="Rhodes N."/>
            <person name="Thang M."/>
            <person name="Chan C."/>
        </authorList>
    </citation>
    <scope>NUCLEOTIDE SEQUENCE</scope>
</reference>
<dbReference type="EMBL" id="CAJNDS010000463">
    <property type="protein sequence ID" value="CAE7208758.1"/>
    <property type="molecule type" value="Genomic_DNA"/>
</dbReference>
<gene>
    <name evidence="1" type="ORF">SNAT2548_LOCUS6834</name>
</gene>
<evidence type="ECO:0000313" key="2">
    <source>
        <dbReference type="Proteomes" id="UP000604046"/>
    </source>
</evidence>
<dbReference type="Proteomes" id="UP000604046">
    <property type="component" value="Unassembled WGS sequence"/>
</dbReference>
<keyword evidence="2" id="KW-1185">Reference proteome</keyword>
<dbReference type="AlphaFoldDB" id="A0A812JL85"/>